<proteinExistence type="predicted"/>
<dbReference type="Gramene" id="RZC45303">
    <property type="protein sequence ID" value="RZC45303"/>
    <property type="gene ID" value="C5167_038265"/>
</dbReference>
<evidence type="ECO:0000313" key="3">
    <source>
        <dbReference type="Proteomes" id="UP000316621"/>
    </source>
</evidence>
<accession>A0A4Y7I8N7</accession>
<protein>
    <submittedName>
        <fullName evidence="2">Uncharacterized protein</fullName>
    </submittedName>
</protein>
<dbReference type="PANTHER" id="PTHR35324">
    <property type="entry name" value="BNAA08G03750D PROTEIN"/>
    <property type="match status" value="1"/>
</dbReference>
<dbReference type="AlphaFoldDB" id="A0A4Y7I8N7"/>
<evidence type="ECO:0000256" key="1">
    <source>
        <dbReference type="SAM" id="MobiDB-lite"/>
    </source>
</evidence>
<name>A0A4Y7I8N7_PAPSO</name>
<feature type="region of interest" description="Disordered" evidence="1">
    <location>
        <begin position="96"/>
        <end position="126"/>
    </location>
</feature>
<reference evidence="2 3" key="1">
    <citation type="journal article" date="2018" name="Science">
        <title>The opium poppy genome and morphinan production.</title>
        <authorList>
            <person name="Guo L."/>
            <person name="Winzer T."/>
            <person name="Yang X."/>
            <person name="Li Y."/>
            <person name="Ning Z."/>
            <person name="He Z."/>
            <person name="Teodor R."/>
            <person name="Lu Y."/>
            <person name="Bowser T.A."/>
            <person name="Graham I.A."/>
            <person name="Ye K."/>
        </authorList>
    </citation>
    <scope>NUCLEOTIDE SEQUENCE [LARGE SCALE GENOMIC DNA]</scope>
    <source>
        <strain evidence="3">cv. HN1</strain>
        <tissue evidence="2">Leaves</tissue>
    </source>
</reference>
<dbReference type="EMBL" id="CM010715">
    <property type="protein sequence ID" value="RZC45303.1"/>
    <property type="molecule type" value="Genomic_DNA"/>
</dbReference>
<organism evidence="2 3">
    <name type="scientific">Papaver somniferum</name>
    <name type="common">Opium poppy</name>
    <dbReference type="NCBI Taxonomy" id="3469"/>
    <lineage>
        <taxon>Eukaryota</taxon>
        <taxon>Viridiplantae</taxon>
        <taxon>Streptophyta</taxon>
        <taxon>Embryophyta</taxon>
        <taxon>Tracheophyta</taxon>
        <taxon>Spermatophyta</taxon>
        <taxon>Magnoliopsida</taxon>
        <taxon>Ranunculales</taxon>
        <taxon>Papaveraceae</taxon>
        <taxon>Papaveroideae</taxon>
        <taxon>Papaver</taxon>
    </lineage>
</organism>
<keyword evidence="3" id="KW-1185">Reference proteome</keyword>
<dbReference type="PANTHER" id="PTHR35324:SF4">
    <property type="entry name" value="EXPRESSED PROTEIN"/>
    <property type="match status" value="1"/>
</dbReference>
<dbReference type="OMA" id="TKPDKNN"/>
<evidence type="ECO:0000313" key="2">
    <source>
        <dbReference type="EMBL" id="RZC45303.1"/>
    </source>
</evidence>
<dbReference type="Proteomes" id="UP000316621">
    <property type="component" value="Chromosome 1"/>
</dbReference>
<gene>
    <name evidence="2" type="ORF">C5167_038265</name>
</gene>
<sequence length="126" mass="14399">MSSYIVSFKNQASETPLNTVKIHRNNNNHTEEDHEEQDDQLETINPVISSHLFLKPTHTSQSLDKDVVLRRIRQRRRATKVRNAFQSFLTFPKFSSKPAAATDANKDNGSSTHHQVKWLDDAFAAP</sequence>